<sequence>TGLRLPSPLDSPSLEGRARREVEEPGLSTAGEVGTITDTVHGDNEGNHTEGQGKTNDIRDKTEQTITAANINETNVNQLLLPHFSNNIDEMTHSPNPYIHEIPIVIYLHLQEFRQDIKNNLEMKDKLKNVSDSQELIKEKHFSNETSTEEIPKLVSSADHAPIENFPESAYLHHHVKEDEMNENSTTAENLDLPTNASALPSNLKLNEEGFSVELLQSSDKFDLDKNLDDDDKSEPVEIQSQDSLSLSAEHSIKDSEAVANRSDTEDSLAGELIVSDHKTSDVSYLPNVDKSTQTDGKVSPSETITTDEHPAPDYRIADPDAGHHHDEGHSSAENPSHDETV</sequence>
<feature type="region of interest" description="Disordered" evidence="1">
    <location>
        <begin position="1"/>
        <end position="57"/>
    </location>
</feature>
<feature type="compositionally biased region" description="Basic and acidic residues" evidence="1">
    <location>
        <begin position="307"/>
        <end position="342"/>
    </location>
</feature>
<protein>
    <submittedName>
        <fullName evidence="2">Uncharacterized protein</fullName>
    </submittedName>
</protein>
<feature type="compositionally biased region" description="Low complexity" evidence="1">
    <location>
        <begin position="1"/>
        <end position="14"/>
    </location>
</feature>
<feature type="compositionally biased region" description="Polar residues" evidence="1">
    <location>
        <begin position="290"/>
        <end position="305"/>
    </location>
</feature>
<feature type="region of interest" description="Disordered" evidence="1">
    <location>
        <begin position="283"/>
        <end position="342"/>
    </location>
</feature>
<dbReference type="EMBL" id="GEBQ01019364">
    <property type="protein sequence ID" value="JAT20613.1"/>
    <property type="molecule type" value="Transcribed_RNA"/>
</dbReference>
<evidence type="ECO:0000256" key="1">
    <source>
        <dbReference type="SAM" id="MobiDB-lite"/>
    </source>
</evidence>
<name>A0A1B6LA91_9HEMI</name>
<feature type="region of interest" description="Disordered" evidence="1">
    <location>
        <begin position="180"/>
        <end position="200"/>
    </location>
</feature>
<proteinExistence type="predicted"/>
<gene>
    <name evidence="2" type="ORF">g.31217</name>
</gene>
<feature type="compositionally biased region" description="Polar residues" evidence="1">
    <location>
        <begin position="239"/>
        <end position="249"/>
    </location>
</feature>
<organism evidence="2">
    <name type="scientific">Graphocephala atropunctata</name>
    <dbReference type="NCBI Taxonomy" id="36148"/>
    <lineage>
        <taxon>Eukaryota</taxon>
        <taxon>Metazoa</taxon>
        <taxon>Ecdysozoa</taxon>
        <taxon>Arthropoda</taxon>
        <taxon>Hexapoda</taxon>
        <taxon>Insecta</taxon>
        <taxon>Pterygota</taxon>
        <taxon>Neoptera</taxon>
        <taxon>Paraneoptera</taxon>
        <taxon>Hemiptera</taxon>
        <taxon>Auchenorrhyncha</taxon>
        <taxon>Membracoidea</taxon>
        <taxon>Cicadellidae</taxon>
        <taxon>Cicadellinae</taxon>
        <taxon>Cicadellini</taxon>
        <taxon>Graphocephala</taxon>
    </lineage>
</organism>
<dbReference type="AlphaFoldDB" id="A0A1B6LA91"/>
<feature type="non-terminal residue" evidence="2">
    <location>
        <position position="1"/>
    </location>
</feature>
<feature type="region of interest" description="Disordered" evidence="1">
    <location>
        <begin position="223"/>
        <end position="267"/>
    </location>
</feature>
<evidence type="ECO:0000313" key="2">
    <source>
        <dbReference type="EMBL" id="JAT20613.1"/>
    </source>
</evidence>
<accession>A0A1B6LA91</accession>
<feature type="compositionally biased region" description="Polar residues" evidence="1">
    <location>
        <begin position="183"/>
        <end position="200"/>
    </location>
</feature>
<reference evidence="2" key="1">
    <citation type="submission" date="2015-11" db="EMBL/GenBank/DDBJ databases">
        <title>De novo transcriptome assembly of four potential Pierce s Disease insect vectors from Arizona vineyards.</title>
        <authorList>
            <person name="Tassone E.E."/>
        </authorList>
    </citation>
    <scope>NUCLEOTIDE SEQUENCE</scope>
</reference>